<dbReference type="SUPFAM" id="SSF49785">
    <property type="entry name" value="Galactose-binding domain-like"/>
    <property type="match status" value="1"/>
</dbReference>
<proteinExistence type="predicted"/>
<name>A0A495VPT6_9BACT</name>
<evidence type="ECO:0008006" key="3">
    <source>
        <dbReference type="Google" id="ProtNLM"/>
    </source>
</evidence>
<protein>
    <recommendedName>
        <fullName evidence="3">F5/8 type C domain-containing protein</fullName>
    </recommendedName>
</protein>
<accession>A0A495VPT6</accession>
<comment type="caution">
    <text evidence="1">The sequence shown here is derived from an EMBL/GenBank/DDBJ whole genome shotgun (WGS) entry which is preliminary data.</text>
</comment>
<dbReference type="InterPro" id="IPR008979">
    <property type="entry name" value="Galactose-bd-like_sf"/>
</dbReference>
<dbReference type="EMBL" id="RBXN01000005">
    <property type="protein sequence ID" value="RKT51356.1"/>
    <property type="molecule type" value="Genomic_DNA"/>
</dbReference>
<dbReference type="GeneID" id="92929493"/>
<dbReference type="PANTHER" id="PTHR35532:SF5">
    <property type="entry name" value="CARBOHYDRATE-BINDING DOMAIN-CONTAINING PROTEIN"/>
    <property type="match status" value="1"/>
</dbReference>
<dbReference type="OrthoDB" id="679512at2"/>
<organism evidence="1 2">
    <name type="scientific">Coprobacter fastidiosus NSB1 = JCM 33896</name>
    <dbReference type="NCBI Taxonomy" id="1349822"/>
    <lineage>
        <taxon>Bacteria</taxon>
        <taxon>Pseudomonadati</taxon>
        <taxon>Bacteroidota</taxon>
        <taxon>Bacteroidia</taxon>
        <taxon>Bacteroidales</taxon>
        <taxon>Barnesiellaceae</taxon>
        <taxon>Coprobacter</taxon>
    </lineage>
</organism>
<gene>
    <name evidence="1" type="ORF">BC742_1629</name>
</gene>
<evidence type="ECO:0000313" key="2">
    <source>
        <dbReference type="Proteomes" id="UP000269493"/>
    </source>
</evidence>
<dbReference type="AlphaFoldDB" id="A0A495VPT6"/>
<keyword evidence="2" id="KW-1185">Reference proteome</keyword>
<sequence length="649" mass="75029">MKKFFITLLILFCFIGCKESDLNRALSMAGDNADELKAVLNYYSHDPRDSLKYRAALFLIENMPGHYSLGGRYIDLYYDSVDSLLSFVTDKESLKQKIDSIAEYYKLSENTIRLEDVEHITANFLINNIERAFEVWPKGGYAEHLSFDQFCEYILPYRVGNEPIEFWRDSLKNKYNDIWAHGYHEGWRHSAFHACCEINNRLREEAGVYLLPPAFPIEKYSILARMFIGDCDSYGARATFAMRAKGVPVVKDFTPQWAYRDMGHSWNVVLCNNGRELSFGGVDVNPDVIHKPDAKMAKVYRTTFARNKESLASVCKGEPIPSNLKSPFYKDVTSQYLETSNIDVDIKVLPKENRQFMYLSLFNNKKWIPVCFAKIRFGDATFNSVGRDIVYLPSYYVDREMQPANYPFLLDSRGRIHYYEPDTLNVYNLRIYRKYPAEFRMVGVASHMIGGEFQAADNPEFKNAIVLHRIEENPYGLYVTIPLDSVLTKYRYWRHVSPIAGYGNIAELQFWGENGELLNPSGKIIGTDGTWGNDPKRSKESAFDNDPLTFFDSSKPDSAWVGLEFPKPVAVKKIVYLPRNDGNNVAIGDEYELFYYSIKGWKSLGRKKAKTHYVEFADVPRNAVLWLHNHTQGQEERIFTFDGKSTFWW</sequence>
<evidence type="ECO:0000313" key="1">
    <source>
        <dbReference type="EMBL" id="RKT51356.1"/>
    </source>
</evidence>
<dbReference type="RefSeq" id="WP_022600735.1">
    <property type="nucleotide sequence ID" value="NZ_KI440787.1"/>
</dbReference>
<reference evidence="1 2" key="1">
    <citation type="submission" date="2018-10" db="EMBL/GenBank/DDBJ databases">
        <title>Genomic Encyclopedia of Archaeal and Bacterial Type Strains, Phase II (KMG-II): from individual species to whole genera.</title>
        <authorList>
            <person name="Goeker M."/>
        </authorList>
    </citation>
    <scope>NUCLEOTIDE SEQUENCE [LARGE SCALE GENOMIC DNA]</scope>
    <source>
        <strain evidence="1 2">NSB1</strain>
    </source>
</reference>
<dbReference type="PANTHER" id="PTHR35532">
    <property type="entry name" value="SIMILAR TO POLYHYDROXYALKANOATE DEPOLYMERASE"/>
    <property type="match status" value="1"/>
</dbReference>
<dbReference type="Proteomes" id="UP000269493">
    <property type="component" value="Unassembled WGS sequence"/>
</dbReference>
<dbReference type="Gene3D" id="2.60.120.260">
    <property type="entry name" value="Galactose-binding domain-like"/>
    <property type="match status" value="2"/>
</dbReference>